<accession>A0AAE0D7J6</accession>
<gene>
    <name evidence="2" type="ORF">CKAH01_00876</name>
</gene>
<reference evidence="2" key="1">
    <citation type="submission" date="2023-02" db="EMBL/GenBank/DDBJ databases">
        <title>Colletotrichum kahawae CIFC_Que2 genome sequencing and assembly.</title>
        <authorList>
            <person name="Baroncelli R."/>
        </authorList>
    </citation>
    <scope>NUCLEOTIDE SEQUENCE</scope>
    <source>
        <strain evidence="2">CIFC_Que2</strain>
    </source>
</reference>
<keyword evidence="3" id="KW-1185">Reference proteome</keyword>
<evidence type="ECO:0000313" key="2">
    <source>
        <dbReference type="EMBL" id="KAK2769269.1"/>
    </source>
</evidence>
<comment type="caution">
    <text evidence="2">The sequence shown here is derived from an EMBL/GenBank/DDBJ whole genome shotgun (WGS) entry which is preliminary data.</text>
</comment>
<dbReference type="Proteomes" id="UP001281614">
    <property type="component" value="Unassembled WGS sequence"/>
</dbReference>
<dbReference type="AlphaFoldDB" id="A0AAE0D7J6"/>
<feature type="region of interest" description="Disordered" evidence="1">
    <location>
        <begin position="1"/>
        <end position="35"/>
    </location>
</feature>
<evidence type="ECO:0000313" key="3">
    <source>
        <dbReference type="Proteomes" id="UP001281614"/>
    </source>
</evidence>
<protein>
    <submittedName>
        <fullName evidence="2">Uncharacterized protein</fullName>
    </submittedName>
</protein>
<dbReference type="EMBL" id="VYYT01000112">
    <property type="protein sequence ID" value="KAK2769269.1"/>
    <property type="molecule type" value="Genomic_DNA"/>
</dbReference>
<feature type="compositionally biased region" description="Polar residues" evidence="1">
    <location>
        <begin position="1"/>
        <end position="16"/>
    </location>
</feature>
<organism evidence="2 3">
    <name type="scientific">Colletotrichum kahawae</name>
    <name type="common">Coffee berry disease fungus</name>
    <dbReference type="NCBI Taxonomy" id="34407"/>
    <lineage>
        <taxon>Eukaryota</taxon>
        <taxon>Fungi</taxon>
        <taxon>Dikarya</taxon>
        <taxon>Ascomycota</taxon>
        <taxon>Pezizomycotina</taxon>
        <taxon>Sordariomycetes</taxon>
        <taxon>Hypocreomycetidae</taxon>
        <taxon>Glomerellales</taxon>
        <taxon>Glomerellaceae</taxon>
        <taxon>Colletotrichum</taxon>
        <taxon>Colletotrichum gloeosporioides species complex</taxon>
    </lineage>
</organism>
<sequence length="46" mass="4988">MMSEKGPSSGSSNNPCLINPMDLTSSRPLRRPRPTGCVMDIVLGKR</sequence>
<proteinExistence type="predicted"/>
<name>A0AAE0D7J6_COLKA</name>
<evidence type="ECO:0000256" key="1">
    <source>
        <dbReference type="SAM" id="MobiDB-lite"/>
    </source>
</evidence>